<dbReference type="OrthoDB" id="5111909at2"/>
<dbReference type="PROSITE" id="PS51257">
    <property type="entry name" value="PROKAR_LIPOPROTEIN"/>
    <property type="match status" value="1"/>
</dbReference>
<accession>A0A6H9WDK9</accession>
<dbReference type="EMBL" id="WBJY01000001">
    <property type="protein sequence ID" value="KAB1648999.1"/>
    <property type="molecule type" value="Genomic_DNA"/>
</dbReference>
<dbReference type="RefSeq" id="WP_158027552.1">
    <property type="nucleotide sequence ID" value="NZ_BMHG01000001.1"/>
</dbReference>
<reference evidence="2 3" key="1">
    <citation type="submission" date="2019-09" db="EMBL/GenBank/DDBJ databases">
        <title>Phylogeny of genus Pseudoclavibacter and closely related genus.</title>
        <authorList>
            <person name="Li Y."/>
        </authorList>
    </citation>
    <scope>NUCLEOTIDE SEQUENCE [LARGE SCALE GENOMIC DNA]</scope>
    <source>
        <strain evidence="2 3">EGI 60007</strain>
    </source>
</reference>
<gene>
    <name evidence="2" type="ORF">F8O04_01530</name>
</gene>
<evidence type="ECO:0000313" key="3">
    <source>
        <dbReference type="Proteomes" id="UP000431744"/>
    </source>
</evidence>
<name>A0A6H9WDK9_9MICO</name>
<dbReference type="Proteomes" id="UP000431744">
    <property type="component" value="Unassembled WGS sequence"/>
</dbReference>
<evidence type="ECO:0008006" key="4">
    <source>
        <dbReference type="Google" id="ProtNLM"/>
    </source>
</evidence>
<keyword evidence="1" id="KW-0732">Signal</keyword>
<keyword evidence="3" id="KW-1185">Reference proteome</keyword>
<organism evidence="2 3">
    <name type="scientific">Pseudoclavibacter endophyticus</name>
    <dbReference type="NCBI Taxonomy" id="1778590"/>
    <lineage>
        <taxon>Bacteria</taxon>
        <taxon>Bacillati</taxon>
        <taxon>Actinomycetota</taxon>
        <taxon>Actinomycetes</taxon>
        <taxon>Micrococcales</taxon>
        <taxon>Microbacteriaceae</taxon>
        <taxon>Pseudoclavibacter</taxon>
    </lineage>
</organism>
<evidence type="ECO:0000313" key="2">
    <source>
        <dbReference type="EMBL" id="KAB1648999.1"/>
    </source>
</evidence>
<feature type="signal peptide" evidence="1">
    <location>
        <begin position="1"/>
        <end position="29"/>
    </location>
</feature>
<protein>
    <recommendedName>
        <fullName evidence="4">Choloylglycine hydrolase/NAAA C-terminal domain-containing protein</fullName>
    </recommendedName>
</protein>
<dbReference type="AlphaFoldDB" id="A0A6H9WDK9"/>
<feature type="chain" id="PRO_5038948545" description="Choloylglycine hydrolase/NAAA C-terminal domain-containing protein" evidence="1">
    <location>
        <begin position="30"/>
        <end position="305"/>
    </location>
</feature>
<evidence type="ECO:0000256" key="1">
    <source>
        <dbReference type="SAM" id="SignalP"/>
    </source>
</evidence>
<sequence length="305" mass="32845">MNRARRLRTVLSTAVAALAVTGLAACASATPYAVANHDEKVSFHADAVQGLLTQDAFVTLSESENFSAVGYMHINVSTGDELHMQQETSVVGQSFWSQESTDRDGETIDRVHIAGSDLTYYLFGDAYLPVSGTPWVAFPEGDIAKGDPVGVCNYPAVTFLCAIAISWESSSEEHGANLPKMVEANEDGSIHLATAITLQSIVDSGLVTMTDDLSSSTSEETFQAFLPLHVWFDPDGLVTKAEINGTFGDDPAYEIQYGFEMKGEPNPDDRPQDPSTLDQSFISSITSASEIQAFWDEIRAIRGGG</sequence>
<comment type="caution">
    <text evidence="2">The sequence shown here is derived from an EMBL/GenBank/DDBJ whole genome shotgun (WGS) entry which is preliminary data.</text>
</comment>
<proteinExistence type="predicted"/>